<evidence type="ECO:0000256" key="1">
    <source>
        <dbReference type="ARBA" id="ARBA00023015"/>
    </source>
</evidence>
<evidence type="ECO:0000313" key="5">
    <source>
        <dbReference type="EMBL" id="TCS35993.1"/>
    </source>
</evidence>
<reference evidence="5 6" key="1">
    <citation type="submission" date="2019-03" db="EMBL/GenBank/DDBJ databases">
        <title>Genomic Encyclopedia of Type Strains, Phase IV (KMG-IV): sequencing the most valuable type-strain genomes for metagenomic binning, comparative biology and taxonomic classification.</title>
        <authorList>
            <person name="Goeker M."/>
        </authorList>
    </citation>
    <scope>NUCLEOTIDE SEQUENCE [LARGE SCALE GENOMIC DNA]</scope>
    <source>
        <strain evidence="5 6">DSM 7445</strain>
    </source>
</reference>
<evidence type="ECO:0000256" key="2">
    <source>
        <dbReference type="ARBA" id="ARBA00023125"/>
    </source>
</evidence>
<protein>
    <submittedName>
        <fullName evidence="5">CRP-like cAMP-binding protein</fullName>
    </submittedName>
</protein>
<evidence type="ECO:0000259" key="4">
    <source>
        <dbReference type="PROSITE" id="PS51063"/>
    </source>
</evidence>
<dbReference type="EMBL" id="SLZQ01000008">
    <property type="protein sequence ID" value="TCS35993.1"/>
    <property type="molecule type" value="Genomic_DNA"/>
</dbReference>
<dbReference type="PANTHER" id="PTHR24567:SF74">
    <property type="entry name" value="HTH-TYPE TRANSCRIPTIONAL REGULATOR ARCR"/>
    <property type="match status" value="1"/>
</dbReference>
<dbReference type="Proteomes" id="UP000295382">
    <property type="component" value="Unassembled WGS sequence"/>
</dbReference>
<gene>
    <name evidence="5" type="ORF">EDC30_10856</name>
</gene>
<dbReference type="InterPro" id="IPR014710">
    <property type="entry name" value="RmlC-like_jellyroll"/>
</dbReference>
<keyword evidence="3" id="KW-0804">Transcription</keyword>
<evidence type="ECO:0000256" key="3">
    <source>
        <dbReference type="ARBA" id="ARBA00023163"/>
    </source>
</evidence>
<dbReference type="GO" id="GO:0003677">
    <property type="term" value="F:DNA binding"/>
    <property type="evidence" value="ECO:0007669"/>
    <property type="project" value="UniProtKB-KW"/>
</dbReference>
<keyword evidence="2" id="KW-0238">DNA-binding</keyword>
<name>A0A4R3HU32_PAULE</name>
<dbReference type="InterPro" id="IPR018490">
    <property type="entry name" value="cNMP-bd_dom_sf"/>
</dbReference>
<dbReference type="PROSITE" id="PS51063">
    <property type="entry name" value="HTH_CRP_2"/>
    <property type="match status" value="1"/>
</dbReference>
<dbReference type="SUPFAM" id="SSF46785">
    <property type="entry name" value="Winged helix' DNA-binding domain"/>
    <property type="match status" value="1"/>
</dbReference>
<accession>A0A4R3HU32</accession>
<evidence type="ECO:0000313" key="6">
    <source>
        <dbReference type="Proteomes" id="UP000295382"/>
    </source>
</evidence>
<dbReference type="AlphaFoldDB" id="A0A4R3HU32"/>
<feature type="domain" description="HTH crp-type" evidence="4">
    <location>
        <begin position="194"/>
        <end position="260"/>
    </location>
</feature>
<comment type="caution">
    <text evidence="5">The sequence shown here is derived from an EMBL/GenBank/DDBJ whole genome shotgun (WGS) entry which is preliminary data.</text>
</comment>
<keyword evidence="6" id="KW-1185">Reference proteome</keyword>
<dbReference type="SUPFAM" id="SSF51206">
    <property type="entry name" value="cAMP-binding domain-like"/>
    <property type="match status" value="1"/>
</dbReference>
<dbReference type="Pfam" id="PF13545">
    <property type="entry name" value="HTH_Crp_2"/>
    <property type="match status" value="1"/>
</dbReference>
<dbReference type="InterPro" id="IPR036390">
    <property type="entry name" value="WH_DNA-bd_sf"/>
</dbReference>
<dbReference type="Gene3D" id="2.60.120.10">
    <property type="entry name" value="Jelly Rolls"/>
    <property type="match status" value="1"/>
</dbReference>
<sequence length="293" mass="32151">MGQKSSSFTGASALRPVSSHVLNTFKKYGNEQRQQVRARQADMPVRIAGLYGHNPQQNHILASLPNGEYERLSPFLELASMPLGMVVAEAGAAMPYVYFPTSSIVSILHDTRDGASAETAVIGHEGLVGVAQWMGGGAMSSRAVVTSAGYGFRLGAAQLKEEFDRGGALQKHLLRFTQALLTQMSQSAVCNRHHSVAQQLCRWLLLRLDRLPSNELTMTQELIGNMLGVRRESVAEAAGRLQDEKLIHYSRGHITILDREGLEHKVCECYADLKSEYERLLPTKMDSGASAQK</sequence>
<dbReference type="InterPro" id="IPR036388">
    <property type="entry name" value="WH-like_DNA-bd_sf"/>
</dbReference>
<dbReference type="GO" id="GO:0003700">
    <property type="term" value="F:DNA-binding transcription factor activity"/>
    <property type="evidence" value="ECO:0007669"/>
    <property type="project" value="TreeGrafter"/>
</dbReference>
<dbReference type="SMART" id="SM00419">
    <property type="entry name" value="HTH_CRP"/>
    <property type="match status" value="1"/>
</dbReference>
<dbReference type="InterPro" id="IPR050397">
    <property type="entry name" value="Env_Response_Regulators"/>
</dbReference>
<keyword evidence="1" id="KW-0805">Transcription regulation</keyword>
<proteinExistence type="predicted"/>
<organism evidence="5 6">
    <name type="scientific">Paucimonas lemoignei</name>
    <name type="common">Pseudomonas lemoignei</name>
    <dbReference type="NCBI Taxonomy" id="29443"/>
    <lineage>
        <taxon>Bacteria</taxon>
        <taxon>Pseudomonadati</taxon>
        <taxon>Pseudomonadota</taxon>
        <taxon>Betaproteobacteria</taxon>
        <taxon>Burkholderiales</taxon>
        <taxon>Burkholderiaceae</taxon>
        <taxon>Paucimonas</taxon>
    </lineage>
</organism>
<dbReference type="InterPro" id="IPR012318">
    <property type="entry name" value="HTH_CRP"/>
</dbReference>
<dbReference type="Gene3D" id="1.10.10.10">
    <property type="entry name" value="Winged helix-like DNA-binding domain superfamily/Winged helix DNA-binding domain"/>
    <property type="match status" value="1"/>
</dbReference>
<dbReference type="PANTHER" id="PTHR24567">
    <property type="entry name" value="CRP FAMILY TRANSCRIPTIONAL REGULATORY PROTEIN"/>
    <property type="match status" value="1"/>
</dbReference>
<dbReference type="GO" id="GO:0005829">
    <property type="term" value="C:cytosol"/>
    <property type="evidence" value="ECO:0007669"/>
    <property type="project" value="TreeGrafter"/>
</dbReference>